<feature type="compositionally biased region" description="Low complexity" evidence="5">
    <location>
        <begin position="187"/>
        <end position="198"/>
    </location>
</feature>
<dbReference type="GO" id="GO:0003700">
    <property type="term" value="F:DNA-binding transcription factor activity"/>
    <property type="evidence" value="ECO:0007669"/>
    <property type="project" value="TreeGrafter"/>
</dbReference>
<dbReference type="PRINTS" id="PR00455">
    <property type="entry name" value="HTHTETR"/>
</dbReference>
<feature type="domain" description="HTH tetR-type" evidence="6">
    <location>
        <begin position="6"/>
        <end position="66"/>
    </location>
</feature>
<evidence type="ECO:0000256" key="2">
    <source>
        <dbReference type="ARBA" id="ARBA00023125"/>
    </source>
</evidence>
<dbReference type="STRING" id="683228.GA0070617_4874"/>
<proteinExistence type="predicted"/>
<feature type="region of interest" description="Disordered" evidence="5">
    <location>
        <begin position="175"/>
        <end position="214"/>
    </location>
</feature>
<dbReference type="Proteomes" id="UP000198937">
    <property type="component" value="Unassembled WGS sequence"/>
</dbReference>
<dbReference type="GO" id="GO:0000976">
    <property type="term" value="F:transcription cis-regulatory region binding"/>
    <property type="evidence" value="ECO:0007669"/>
    <property type="project" value="TreeGrafter"/>
</dbReference>
<keyword evidence="3" id="KW-0804">Transcription</keyword>
<keyword evidence="2 4" id="KW-0238">DNA-binding</keyword>
<dbReference type="Pfam" id="PF00440">
    <property type="entry name" value="TetR_N"/>
    <property type="match status" value="1"/>
</dbReference>
<dbReference type="AlphaFoldDB" id="A0A1C6V8L6"/>
<keyword evidence="1" id="KW-0805">Transcription regulation</keyword>
<feature type="DNA-binding region" description="H-T-H motif" evidence="4">
    <location>
        <begin position="29"/>
        <end position="48"/>
    </location>
</feature>
<protein>
    <submittedName>
        <fullName evidence="7">Transcriptional regulator, TetR family</fullName>
    </submittedName>
</protein>
<evidence type="ECO:0000313" key="7">
    <source>
        <dbReference type="EMBL" id="SCL62230.1"/>
    </source>
</evidence>
<dbReference type="InterPro" id="IPR009057">
    <property type="entry name" value="Homeodomain-like_sf"/>
</dbReference>
<name>A0A1C6V8L6_9ACTN</name>
<dbReference type="Gene3D" id="1.10.357.10">
    <property type="entry name" value="Tetracycline Repressor, domain 2"/>
    <property type="match status" value="1"/>
</dbReference>
<dbReference type="OrthoDB" id="3186364at2"/>
<dbReference type="PROSITE" id="PS50977">
    <property type="entry name" value="HTH_TETR_2"/>
    <property type="match status" value="1"/>
</dbReference>
<evidence type="ECO:0000259" key="6">
    <source>
        <dbReference type="PROSITE" id="PS50977"/>
    </source>
</evidence>
<evidence type="ECO:0000256" key="1">
    <source>
        <dbReference type="ARBA" id="ARBA00023015"/>
    </source>
</evidence>
<evidence type="ECO:0000313" key="8">
    <source>
        <dbReference type="Proteomes" id="UP000198937"/>
    </source>
</evidence>
<organism evidence="7 8">
    <name type="scientific">Micromonospora yangpuensis</name>
    <dbReference type="NCBI Taxonomy" id="683228"/>
    <lineage>
        <taxon>Bacteria</taxon>
        <taxon>Bacillati</taxon>
        <taxon>Actinomycetota</taxon>
        <taxon>Actinomycetes</taxon>
        <taxon>Micromonosporales</taxon>
        <taxon>Micromonosporaceae</taxon>
        <taxon>Micromonospora</taxon>
    </lineage>
</organism>
<dbReference type="InterPro" id="IPR050109">
    <property type="entry name" value="HTH-type_TetR-like_transc_reg"/>
</dbReference>
<dbReference type="SUPFAM" id="SSF46689">
    <property type="entry name" value="Homeodomain-like"/>
    <property type="match status" value="1"/>
</dbReference>
<evidence type="ECO:0000256" key="4">
    <source>
        <dbReference type="PROSITE-ProRule" id="PRU00335"/>
    </source>
</evidence>
<dbReference type="PANTHER" id="PTHR30055:SF234">
    <property type="entry name" value="HTH-TYPE TRANSCRIPTIONAL REGULATOR BETI"/>
    <property type="match status" value="1"/>
</dbReference>
<reference evidence="7 8" key="1">
    <citation type="submission" date="2016-06" db="EMBL/GenBank/DDBJ databases">
        <authorList>
            <person name="Kjaerup R.B."/>
            <person name="Dalgaard T.S."/>
            <person name="Juul-Madsen H.R."/>
        </authorList>
    </citation>
    <scope>NUCLEOTIDE SEQUENCE [LARGE SCALE GENOMIC DNA]</scope>
    <source>
        <strain evidence="7 8">DSM 45577</strain>
    </source>
</reference>
<dbReference type="PANTHER" id="PTHR30055">
    <property type="entry name" value="HTH-TYPE TRANSCRIPTIONAL REGULATOR RUTR"/>
    <property type="match status" value="1"/>
</dbReference>
<gene>
    <name evidence="7" type="ORF">GA0070617_4874</name>
</gene>
<dbReference type="InterPro" id="IPR001647">
    <property type="entry name" value="HTH_TetR"/>
</dbReference>
<sequence length="214" mass="22302">MARAVPETRDEILAAAARRFAVSGYKATSLQDIAREVGCSKAAVLYHFASKEALLGELMGPAIAGFQAMVDRLTWLTGTVAQEAAVNGFVDLAVRFRREIALLGADLPELLLHPEFSHVHQGTERLIAALAGSDRPTARIAALVLLAGIAHSCPELVDVPDDELRTALLAVSRRAVEPADPPGTSTGHPGAPAGHVAASTDHSGAPAGRPTPTT</sequence>
<accession>A0A1C6V8L6</accession>
<keyword evidence="8" id="KW-1185">Reference proteome</keyword>
<evidence type="ECO:0000256" key="5">
    <source>
        <dbReference type="SAM" id="MobiDB-lite"/>
    </source>
</evidence>
<evidence type="ECO:0000256" key="3">
    <source>
        <dbReference type="ARBA" id="ARBA00023163"/>
    </source>
</evidence>
<dbReference type="EMBL" id="FMIA01000002">
    <property type="protein sequence ID" value="SCL62230.1"/>
    <property type="molecule type" value="Genomic_DNA"/>
</dbReference>